<feature type="transmembrane region" description="Helical" evidence="1">
    <location>
        <begin position="243"/>
        <end position="262"/>
    </location>
</feature>
<proteinExistence type="predicted"/>
<evidence type="ECO:0000256" key="1">
    <source>
        <dbReference type="SAM" id="Phobius"/>
    </source>
</evidence>
<accession>A0A4R5XZE4</accession>
<feature type="transmembrane region" description="Helical" evidence="1">
    <location>
        <begin position="468"/>
        <end position="492"/>
    </location>
</feature>
<evidence type="ECO:0000313" key="3">
    <source>
        <dbReference type="Proteomes" id="UP000294621"/>
    </source>
</evidence>
<dbReference type="OrthoDB" id="2014935at2"/>
<protein>
    <submittedName>
        <fullName evidence="2">Polyketide antibiotic transporter</fullName>
    </submittedName>
</protein>
<feature type="transmembrane region" description="Helical" evidence="1">
    <location>
        <begin position="396"/>
        <end position="423"/>
    </location>
</feature>
<feature type="transmembrane region" description="Helical" evidence="1">
    <location>
        <begin position="512"/>
        <end position="532"/>
    </location>
</feature>
<sequence>MGAVLRLALLQARRDRAVLAAWILGIAGLGYAAATAITTQFAADTERAALVAVAAASPAFLFLRGLPDGISFGAVTFFQGFSFTAVLAGLMGAFLVVRHTRADEDQGRFELVGSTGVTRSAPLHATLLLGTCANVVLALAVAGGFIGAGLPVDGSFLAGAAVGAVGLFFVGTAALVAQVMPSARTASGTAAALVGAAYLLRGAGDALGTAELSSLQVTAAWPSLLSPIGWGQRIRPFTEADPLPLLVLAGAAVILGGAAVALRRGRDLGASYVAANESGPERARRGLVSMPGLAWRLQRGSLASWCFTAAVMGAVAGGLGPVVRDALAGNPALMELMGRLVPGEEAMVDLFTTAMLGIVGVLAAAAGIQAVLRLRAEEAEGRAELLLAVPASRLRWLAGALAVAVITTTAVAAAAGAAAAAVLTVSQAGGSGAGTVFAAALAHVPAALVFPAVTVLVFALASRWSSAVGWGFLAVGLVLGQFGELLGLPVWMQDLSPFRHSSAMPAEAFDPAGAVLMVAIAIALAAAASRLIRERDLAGY</sequence>
<gene>
    <name evidence="2" type="ORF">E2R57_11415</name>
</gene>
<feature type="transmembrane region" description="Helical" evidence="1">
    <location>
        <begin position="183"/>
        <end position="200"/>
    </location>
</feature>
<feature type="transmembrane region" description="Helical" evidence="1">
    <location>
        <begin position="435"/>
        <end position="461"/>
    </location>
</feature>
<comment type="caution">
    <text evidence="2">The sequence shown here is derived from an EMBL/GenBank/DDBJ whole genome shotgun (WGS) entry which is preliminary data.</text>
</comment>
<dbReference type="STRING" id="683150.G205_02886"/>
<feature type="transmembrane region" description="Helical" evidence="1">
    <location>
        <begin position="302"/>
        <end position="323"/>
    </location>
</feature>
<organism evidence="2 3">
    <name type="scientific">Arthrobacter nitrophenolicus</name>
    <dbReference type="NCBI Taxonomy" id="683150"/>
    <lineage>
        <taxon>Bacteria</taxon>
        <taxon>Bacillati</taxon>
        <taxon>Actinomycetota</taxon>
        <taxon>Actinomycetes</taxon>
        <taxon>Micrococcales</taxon>
        <taxon>Micrococcaceae</taxon>
        <taxon>Arthrobacter</taxon>
    </lineage>
</organism>
<keyword evidence="1" id="KW-0472">Membrane</keyword>
<dbReference type="AlphaFoldDB" id="A0A4R5XZE4"/>
<dbReference type="RefSeq" id="WP_133349142.1">
    <property type="nucleotide sequence ID" value="NZ_SMZQ01000005.1"/>
</dbReference>
<name>A0A4R5XZE4_9MICC</name>
<feature type="transmembrane region" description="Helical" evidence="1">
    <location>
        <begin position="20"/>
        <end position="41"/>
    </location>
</feature>
<feature type="transmembrane region" description="Helical" evidence="1">
    <location>
        <begin position="350"/>
        <end position="372"/>
    </location>
</feature>
<feature type="transmembrane region" description="Helical" evidence="1">
    <location>
        <begin position="72"/>
        <end position="97"/>
    </location>
</feature>
<reference evidence="2 3" key="1">
    <citation type="submission" date="2019-03" db="EMBL/GenBank/DDBJ databases">
        <title>Genome Sequencing and Assembly of Various Microbes Isolated from Partially Reclaimed Soil and Acid Mine Drainage (AMD) Site.</title>
        <authorList>
            <person name="Steinbock B."/>
            <person name="Bechtold R."/>
            <person name="Sevigny J.L."/>
            <person name="Thomas D."/>
            <person name="Cuthill L.R."/>
            <person name="Aveiro Johannsen E.J."/>
            <person name="Thomas K."/>
            <person name="Ghosh A."/>
        </authorList>
    </citation>
    <scope>NUCLEOTIDE SEQUENCE [LARGE SCALE GENOMIC DNA]</scope>
    <source>
        <strain evidence="2 3">S-A1</strain>
    </source>
</reference>
<evidence type="ECO:0000313" key="2">
    <source>
        <dbReference type="EMBL" id="TDL37343.1"/>
    </source>
</evidence>
<feature type="transmembrane region" description="Helical" evidence="1">
    <location>
        <begin position="127"/>
        <end position="150"/>
    </location>
</feature>
<dbReference type="Proteomes" id="UP000294621">
    <property type="component" value="Unassembled WGS sequence"/>
</dbReference>
<dbReference type="EMBL" id="SMZQ01000005">
    <property type="protein sequence ID" value="TDL37343.1"/>
    <property type="molecule type" value="Genomic_DNA"/>
</dbReference>
<keyword evidence="1" id="KW-1133">Transmembrane helix</keyword>
<feature type="transmembrane region" description="Helical" evidence="1">
    <location>
        <begin position="156"/>
        <end position="176"/>
    </location>
</feature>
<keyword evidence="1" id="KW-0812">Transmembrane</keyword>